<accession>A0A5B7DHV1</accession>
<feature type="compositionally biased region" description="Low complexity" evidence="1">
    <location>
        <begin position="15"/>
        <end position="28"/>
    </location>
</feature>
<dbReference type="Proteomes" id="UP000324222">
    <property type="component" value="Unassembled WGS sequence"/>
</dbReference>
<gene>
    <name evidence="2" type="ORF">E2C01_013692</name>
</gene>
<sequence>MCVYVGRKPARQHSSHSSMPSSASSFRPSVRRTPPLPFPAPAPVLLIPVLPPPIAIHGGGRHSAHGRLVREDQEGRSRRQDDPLVPRSRRWAKRRHVLVPRTLPLLREAVVCLVVMGSGGGGGVY</sequence>
<name>A0A5B7DHV1_PORTR</name>
<organism evidence="2 3">
    <name type="scientific">Portunus trituberculatus</name>
    <name type="common">Swimming crab</name>
    <name type="synonym">Neptunus trituberculatus</name>
    <dbReference type="NCBI Taxonomy" id="210409"/>
    <lineage>
        <taxon>Eukaryota</taxon>
        <taxon>Metazoa</taxon>
        <taxon>Ecdysozoa</taxon>
        <taxon>Arthropoda</taxon>
        <taxon>Crustacea</taxon>
        <taxon>Multicrustacea</taxon>
        <taxon>Malacostraca</taxon>
        <taxon>Eumalacostraca</taxon>
        <taxon>Eucarida</taxon>
        <taxon>Decapoda</taxon>
        <taxon>Pleocyemata</taxon>
        <taxon>Brachyura</taxon>
        <taxon>Eubrachyura</taxon>
        <taxon>Portunoidea</taxon>
        <taxon>Portunidae</taxon>
        <taxon>Portuninae</taxon>
        <taxon>Portunus</taxon>
    </lineage>
</organism>
<proteinExistence type="predicted"/>
<evidence type="ECO:0000313" key="3">
    <source>
        <dbReference type="Proteomes" id="UP000324222"/>
    </source>
</evidence>
<feature type="compositionally biased region" description="Basic and acidic residues" evidence="1">
    <location>
        <begin position="68"/>
        <end position="84"/>
    </location>
</feature>
<feature type="region of interest" description="Disordered" evidence="1">
    <location>
        <begin position="1"/>
        <end position="34"/>
    </location>
</feature>
<keyword evidence="3" id="KW-1185">Reference proteome</keyword>
<feature type="region of interest" description="Disordered" evidence="1">
    <location>
        <begin position="56"/>
        <end position="90"/>
    </location>
</feature>
<dbReference type="AlphaFoldDB" id="A0A5B7DHV1"/>
<comment type="caution">
    <text evidence="2">The sequence shown here is derived from an EMBL/GenBank/DDBJ whole genome shotgun (WGS) entry which is preliminary data.</text>
</comment>
<evidence type="ECO:0000313" key="2">
    <source>
        <dbReference type="EMBL" id="MPC20737.1"/>
    </source>
</evidence>
<dbReference type="EMBL" id="VSRR010000904">
    <property type="protein sequence ID" value="MPC20737.1"/>
    <property type="molecule type" value="Genomic_DNA"/>
</dbReference>
<evidence type="ECO:0000256" key="1">
    <source>
        <dbReference type="SAM" id="MobiDB-lite"/>
    </source>
</evidence>
<protein>
    <submittedName>
        <fullName evidence="2">Uncharacterized protein</fullName>
    </submittedName>
</protein>
<reference evidence="2 3" key="1">
    <citation type="submission" date="2019-05" db="EMBL/GenBank/DDBJ databases">
        <title>Another draft genome of Portunus trituberculatus and its Hox gene families provides insights of decapod evolution.</title>
        <authorList>
            <person name="Jeong J.-H."/>
            <person name="Song I."/>
            <person name="Kim S."/>
            <person name="Choi T."/>
            <person name="Kim D."/>
            <person name="Ryu S."/>
            <person name="Kim W."/>
        </authorList>
    </citation>
    <scope>NUCLEOTIDE SEQUENCE [LARGE SCALE GENOMIC DNA]</scope>
    <source>
        <tissue evidence="2">Muscle</tissue>
    </source>
</reference>